<feature type="chain" id="PRO_5046690713" description="Transglutaminase" evidence="1">
    <location>
        <begin position="28"/>
        <end position="206"/>
    </location>
</feature>
<gene>
    <name evidence="2" type="ORF">GCM10007094_22520</name>
</gene>
<dbReference type="Pfam" id="PF06035">
    <property type="entry name" value="Peptidase_C93"/>
    <property type="match status" value="1"/>
</dbReference>
<reference evidence="3" key="1">
    <citation type="journal article" date="2019" name="Int. J. Syst. Evol. Microbiol.">
        <title>The Global Catalogue of Microorganisms (GCM) 10K type strain sequencing project: providing services to taxonomists for standard genome sequencing and annotation.</title>
        <authorList>
            <consortium name="The Broad Institute Genomics Platform"/>
            <consortium name="The Broad Institute Genome Sequencing Center for Infectious Disease"/>
            <person name="Wu L."/>
            <person name="Ma J."/>
        </authorList>
    </citation>
    <scope>NUCLEOTIDE SEQUENCE [LARGE SCALE GENOMIC DNA]</scope>
    <source>
        <strain evidence="3">KCTC 12861</strain>
    </source>
</reference>
<name>A0ABQ3EFK7_9HYPH</name>
<dbReference type="Proteomes" id="UP000637980">
    <property type="component" value="Unassembled WGS sequence"/>
</dbReference>
<accession>A0ABQ3EFK7</accession>
<proteinExistence type="predicted"/>
<dbReference type="EMBL" id="BMXE01000003">
    <property type="protein sequence ID" value="GHB33029.1"/>
    <property type="molecule type" value="Genomic_DNA"/>
</dbReference>
<evidence type="ECO:0008006" key="4">
    <source>
        <dbReference type="Google" id="ProtNLM"/>
    </source>
</evidence>
<dbReference type="InterPro" id="IPR010319">
    <property type="entry name" value="Transglutaminase-like_Cys_pept"/>
</dbReference>
<comment type="caution">
    <text evidence="2">The sequence shown here is derived from an EMBL/GenBank/DDBJ whole genome shotgun (WGS) entry which is preliminary data.</text>
</comment>
<evidence type="ECO:0000313" key="3">
    <source>
        <dbReference type="Proteomes" id="UP000637980"/>
    </source>
</evidence>
<organism evidence="2 3">
    <name type="scientific">Pseudovibrio japonicus</name>
    <dbReference type="NCBI Taxonomy" id="366534"/>
    <lineage>
        <taxon>Bacteria</taxon>
        <taxon>Pseudomonadati</taxon>
        <taxon>Pseudomonadota</taxon>
        <taxon>Alphaproteobacteria</taxon>
        <taxon>Hyphomicrobiales</taxon>
        <taxon>Stappiaceae</taxon>
        <taxon>Pseudovibrio</taxon>
    </lineage>
</organism>
<evidence type="ECO:0000256" key="1">
    <source>
        <dbReference type="SAM" id="SignalP"/>
    </source>
</evidence>
<evidence type="ECO:0000313" key="2">
    <source>
        <dbReference type="EMBL" id="GHB33029.1"/>
    </source>
</evidence>
<dbReference type="Gene3D" id="3.10.620.30">
    <property type="match status" value="1"/>
</dbReference>
<protein>
    <recommendedName>
        <fullName evidence="4">Transglutaminase</fullName>
    </recommendedName>
</protein>
<keyword evidence="1" id="KW-0732">Signal</keyword>
<keyword evidence="3" id="KW-1185">Reference proteome</keyword>
<dbReference type="PANTHER" id="PTHR39327:SF1">
    <property type="entry name" value="BLR5470 PROTEIN"/>
    <property type="match status" value="1"/>
</dbReference>
<sequence>MFEYQLVTKSLLGLVLSGLLSLSHANAEQVPGRFMPVTGQTSAPVGHVEFCQNYPEQCRYSATTPLVVRLNKERWQELLDVNASVNTQVRPFTDAQLFGVPEYWTYPQGAGDCEEYVLEKQRQLISLGWPPSALLITVVKDLNNGGHAVLSVRTDQGDLILDNQISSILPWYSTPYRYVKRQSAHHASAWSAISDKRITTVASIPD</sequence>
<dbReference type="RefSeq" id="WP_189436847.1">
    <property type="nucleotide sequence ID" value="NZ_BMXE01000003.1"/>
</dbReference>
<dbReference type="PANTHER" id="PTHR39327">
    <property type="match status" value="1"/>
</dbReference>
<feature type="signal peptide" evidence="1">
    <location>
        <begin position="1"/>
        <end position="27"/>
    </location>
</feature>